<accession>A0ABR2LHF3</accession>
<comment type="caution">
    <text evidence="1">The sequence shown here is derived from an EMBL/GenBank/DDBJ whole genome shotgun (WGS) entry which is preliminary data.</text>
</comment>
<evidence type="ECO:0000313" key="2">
    <source>
        <dbReference type="Proteomes" id="UP001412067"/>
    </source>
</evidence>
<dbReference type="EMBL" id="JBBWWR010000019">
    <property type="protein sequence ID" value="KAK8941501.1"/>
    <property type="molecule type" value="Genomic_DNA"/>
</dbReference>
<keyword evidence="2" id="KW-1185">Reference proteome</keyword>
<dbReference type="Proteomes" id="UP001412067">
    <property type="component" value="Unassembled WGS sequence"/>
</dbReference>
<organism evidence="1 2">
    <name type="scientific">Platanthera guangdongensis</name>
    <dbReference type="NCBI Taxonomy" id="2320717"/>
    <lineage>
        <taxon>Eukaryota</taxon>
        <taxon>Viridiplantae</taxon>
        <taxon>Streptophyta</taxon>
        <taxon>Embryophyta</taxon>
        <taxon>Tracheophyta</taxon>
        <taxon>Spermatophyta</taxon>
        <taxon>Magnoliopsida</taxon>
        <taxon>Liliopsida</taxon>
        <taxon>Asparagales</taxon>
        <taxon>Orchidaceae</taxon>
        <taxon>Orchidoideae</taxon>
        <taxon>Orchideae</taxon>
        <taxon>Orchidinae</taxon>
        <taxon>Platanthera</taxon>
    </lineage>
</organism>
<name>A0ABR2LHF3_9ASPA</name>
<gene>
    <name evidence="1" type="ORF">KSP40_PGU008541</name>
</gene>
<proteinExistence type="predicted"/>
<protein>
    <submittedName>
        <fullName evidence="1">Uncharacterized protein</fullName>
    </submittedName>
</protein>
<reference evidence="1 2" key="1">
    <citation type="journal article" date="2022" name="Nat. Plants">
        <title>Genomes of leafy and leafless Platanthera orchids illuminate the evolution of mycoheterotrophy.</title>
        <authorList>
            <person name="Li M.H."/>
            <person name="Liu K.W."/>
            <person name="Li Z."/>
            <person name="Lu H.C."/>
            <person name="Ye Q.L."/>
            <person name="Zhang D."/>
            <person name="Wang J.Y."/>
            <person name="Li Y.F."/>
            <person name="Zhong Z.M."/>
            <person name="Liu X."/>
            <person name="Yu X."/>
            <person name="Liu D.K."/>
            <person name="Tu X.D."/>
            <person name="Liu B."/>
            <person name="Hao Y."/>
            <person name="Liao X.Y."/>
            <person name="Jiang Y.T."/>
            <person name="Sun W.H."/>
            <person name="Chen J."/>
            <person name="Chen Y.Q."/>
            <person name="Ai Y."/>
            <person name="Zhai J.W."/>
            <person name="Wu S.S."/>
            <person name="Zhou Z."/>
            <person name="Hsiao Y.Y."/>
            <person name="Wu W.L."/>
            <person name="Chen Y.Y."/>
            <person name="Lin Y.F."/>
            <person name="Hsu J.L."/>
            <person name="Li C.Y."/>
            <person name="Wang Z.W."/>
            <person name="Zhao X."/>
            <person name="Zhong W.Y."/>
            <person name="Ma X.K."/>
            <person name="Ma L."/>
            <person name="Huang J."/>
            <person name="Chen G.Z."/>
            <person name="Huang M.Z."/>
            <person name="Huang L."/>
            <person name="Peng D.H."/>
            <person name="Luo Y.B."/>
            <person name="Zou S.Q."/>
            <person name="Chen S.P."/>
            <person name="Lan S."/>
            <person name="Tsai W.C."/>
            <person name="Van de Peer Y."/>
            <person name="Liu Z.J."/>
        </authorList>
    </citation>
    <scope>NUCLEOTIDE SEQUENCE [LARGE SCALE GENOMIC DNA]</scope>
    <source>
        <strain evidence="1">Lor288</strain>
    </source>
</reference>
<evidence type="ECO:0000313" key="1">
    <source>
        <dbReference type="EMBL" id="KAK8941501.1"/>
    </source>
</evidence>
<sequence length="99" mass="11738">MHLFLIVFHCIESPQFNMNFLLFFQIDPEEERRILAKEKAASAEYLNNTLKRDTLILKKRDLTRRKMQEMEKKKNIINQLLAAEGLELLDTDEDVDSLL</sequence>